<dbReference type="InterPro" id="IPR051907">
    <property type="entry name" value="DoxX-like_oxidoreductase"/>
</dbReference>
<keyword evidence="3" id="KW-1003">Cell membrane</keyword>
<feature type="transmembrane region" description="Helical" evidence="7">
    <location>
        <begin position="12"/>
        <end position="34"/>
    </location>
</feature>
<accession>A0A158J3C5</accession>
<feature type="transmembrane region" description="Helical" evidence="7">
    <location>
        <begin position="111"/>
        <end position="130"/>
    </location>
</feature>
<gene>
    <name evidence="8" type="ORF">AWB74_03291</name>
</gene>
<keyword evidence="6 7" id="KW-0472">Membrane</keyword>
<keyword evidence="9" id="KW-1185">Reference proteome</keyword>
<feature type="transmembrane region" description="Helical" evidence="7">
    <location>
        <begin position="82"/>
        <end position="99"/>
    </location>
</feature>
<dbReference type="PANTHER" id="PTHR33452">
    <property type="entry name" value="OXIDOREDUCTASE CATD-RELATED"/>
    <property type="match status" value="1"/>
</dbReference>
<evidence type="ECO:0000256" key="6">
    <source>
        <dbReference type="ARBA" id="ARBA00023136"/>
    </source>
</evidence>
<comment type="caution">
    <text evidence="8">The sequence shown here is derived from an EMBL/GenBank/DDBJ whole genome shotgun (WGS) entry which is preliminary data.</text>
</comment>
<evidence type="ECO:0000256" key="1">
    <source>
        <dbReference type="ARBA" id="ARBA00004651"/>
    </source>
</evidence>
<sequence length="143" mass="15240">MHATSERSLEGVLLAAARMLLSVPFICGGIQNLLSYGGFVGYLASKGMPIPSVLAAPSIATDLIGGLLLVFGFRLRLVAPYLALYTLFTAFVGHPFWLLDDPMSRGEMTFQFWKNLSIAGGLLGTAFSSISAQSRVAGGRILQ</sequence>
<dbReference type="GO" id="GO:0005886">
    <property type="term" value="C:plasma membrane"/>
    <property type="evidence" value="ECO:0007669"/>
    <property type="project" value="UniProtKB-SubCell"/>
</dbReference>
<comment type="similarity">
    <text evidence="2">Belongs to the DoxX family.</text>
</comment>
<dbReference type="AlphaFoldDB" id="A0A158J3C5"/>
<dbReference type="EMBL" id="FCOM02000012">
    <property type="protein sequence ID" value="SAL62993.1"/>
    <property type="molecule type" value="Genomic_DNA"/>
</dbReference>
<dbReference type="Proteomes" id="UP000055019">
    <property type="component" value="Unassembled WGS sequence"/>
</dbReference>
<protein>
    <submittedName>
        <fullName evidence="8">DoxD-like family protein</fullName>
    </submittedName>
</protein>
<keyword evidence="4 7" id="KW-0812">Transmembrane</keyword>
<dbReference type="InterPro" id="IPR032808">
    <property type="entry name" value="DoxX"/>
</dbReference>
<evidence type="ECO:0000256" key="4">
    <source>
        <dbReference type="ARBA" id="ARBA00022692"/>
    </source>
</evidence>
<evidence type="ECO:0000313" key="8">
    <source>
        <dbReference type="EMBL" id="SAL62993.1"/>
    </source>
</evidence>
<feature type="transmembrane region" description="Helical" evidence="7">
    <location>
        <begin position="54"/>
        <end position="75"/>
    </location>
</feature>
<dbReference type="Pfam" id="PF07681">
    <property type="entry name" value="DoxX"/>
    <property type="match status" value="1"/>
</dbReference>
<reference evidence="8" key="1">
    <citation type="submission" date="2016-01" db="EMBL/GenBank/DDBJ databases">
        <authorList>
            <person name="Peeters C."/>
        </authorList>
    </citation>
    <scope>NUCLEOTIDE SEQUENCE [LARGE SCALE GENOMIC DNA]</scope>
    <source>
        <strain evidence="8">LMG 29317</strain>
    </source>
</reference>
<comment type="subcellular location">
    <subcellularLocation>
        <location evidence="1">Cell membrane</location>
        <topology evidence="1">Multi-pass membrane protein</topology>
    </subcellularLocation>
</comment>
<evidence type="ECO:0000256" key="3">
    <source>
        <dbReference type="ARBA" id="ARBA00022475"/>
    </source>
</evidence>
<organism evidence="8 9">
    <name type="scientific">Caballeronia arvi</name>
    <dbReference type="NCBI Taxonomy" id="1777135"/>
    <lineage>
        <taxon>Bacteria</taxon>
        <taxon>Pseudomonadati</taxon>
        <taxon>Pseudomonadota</taxon>
        <taxon>Betaproteobacteria</taxon>
        <taxon>Burkholderiales</taxon>
        <taxon>Burkholderiaceae</taxon>
        <taxon>Caballeronia</taxon>
    </lineage>
</organism>
<keyword evidence="5 7" id="KW-1133">Transmembrane helix</keyword>
<name>A0A158J3C5_9BURK</name>
<evidence type="ECO:0000313" key="9">
    <source>
        <dbReference type="Proteomes" id="UP000055019"/>
    </source>
</evidence>
<proteinExistence type="inferred from homology"/>
<evidence type="ECO:0000256" key="2">
    <source>
        <dbReference type="ARBA" id="ARBA00006679"/>
    </source>
</evidence>
<evidence type="ECO:0000256" key="5">
    <source>
        <dbReference type="ARBA" id="ARBA00022989"/>
    </source>
</evidence>
<dbReference type="PANTHER" id="PTHR33452:SF1">
    <property type="entry name" value="INNER MEMBRANE PROTEIN YPHA-RELATED"/>
    <property type="match status" value="1"/>
</dbReference>
<evidence type="ECO:0000256" key="7">
    <source>
        <dbReference type="SAM" id="Phobius"/>
    </source>
</evidence>